<reference evidence="1" key="1">
    <citation type="journal article" date="2021" name="Proc. Natl. Acad. Sci. U.S.A.">
        <title>A Catalog of Tens of Thousands of Viruses from Human Metagenomes Reveals Hidden Associations with Chronic Diseases.</title>
        <authorList>
            <person name="Tisza M.J."/>
            <person name="Buck C.B."/>
        </authorList>
    </citation>
    <scope>NUCLEOTIDE SEQUENCE</scope>
    <source>
        <strain evidence="1">Ctj6w2</strain>
    </source>
</reference>
<proteinExistence type="predicted"/>
<evidence type="ECO:0008006" key="2">
    <source>
        <dbReference type="Google" id="ProtNLM"/>
    </source>
</evidence>
<dbReference type="EMBL" id="BK032767">
    <property type="protein sequence ID" value="DAF59297.1"/>
    <property type="molecule type" value="Genomic_DNA"/>
</dbReference>
<sequence length="277" mass="32463">MRRISMRVIKKCLFLIIGLLSISSCGNNMEGNTLKNPEIIEKYKEYYQYGEAAKGIEVYAWKESSDWFCVLTGGTNMLKTTYEIKKLQDDLPCPINTMKEILKSYNKTFAIPYVAKVSNPPKEEELTHNFDVDTLKSDNEFLEILMKLGISSKDYFNQNSNYENNSNESSDNKSETDETFLVKTIPNSFTFHDSVYVDKNIRVDNNRIGQLLGYIIRQDDIDDFLKMYPNNEYVIYDSVFDYYNKNRVPFFSIKDDDDLKYICCNNELYVKEEIYVE</sequence>
<evidence type="ECO:0000313" key="1">
    <source>
        <dbReference type="EMBL" id="DAF59297.1"/>
    </source>
</evidence>
<protein>
    <recommendedName>
        <fullName evidence="2">Lipoprotein</fullName>
    </recommendedName>
</protein>
<organism evidence="1">
    <name type="scientific">Siphoviridae sp. ctj6w2</name>
    <dbReference type="NCBI Taxonomy" id="2827919"/>
    <lineage>
        <taxon>Viruses</taxon>
        <taxon>Duplodnaviria</taxon>
        <taxon>Heunggongvirae</taxon>
        <taxon>Uroviricota</taxon>
        <taxon>Caudoviricetes</taxon>
    </lineage>
</organism>
<name>A0A8S5T7R6_9CAUD</name>
<dbReference type="PROSITE" id="PS51257">
    <property type="entry name" value="PROKAR_LIPOPROTEIN"/>
    <property type="match status" value="1"/>
</dbReference>
<accession>A0A8S5T7R6</accession>